<dbReference type="RefSeq" id="WP_014797420.1">
    <property type="nucleotide sequence ID" value="NC_018018.1"/>
</dbReference>
<dbReference type="PATRIC" id="fig|880071.3.peg.1524"/>
<keyword evidence="4 7" id="KW-0949">S-adenosyl-L-methionine</keyword>
<accession>I4AJ28</accession>
<comment type="similarity">
    <text evidence="7">Belongs to the class I-like SAM-binding methyltransferase superfamily. C5-methyltransferase family.</text>
</comment>
<dbReference type="SUPFAM" id="SSF53335">
    <property type="entry name" value="S-adenosyl-L-methionine-dependent methyltransferases"/>
    <property type="match status" value="1"/>
</dbReference>
<keyword evidence="3 7" id="KW-0808">Transferase</keyword>
<evidence type="ECO:0000256" key="5">
    <source>
        <dbReference type="ARBA" id="ARBA00022747"/>
    </source>
</evidence>
<comment type="catalytic activity">
    <reaction evidence="6">
        <text>a 2'-deoxycytidine in DNA + S-adenosyl-L-methionine = a 5-methyl-2'-deoxycytidine in DNA + S-adenosyl-L-homocysteine + H(+)</text>
        <dbReference type="Rhea" id="RHEA:13681"/>
        <dbReference type="Rhea" id="RHEA-COMP:11369"/>
        <dbReference type="Rhea" id="RHEA-COMP:11370"/>
        <dbReference type="ChEBI" id="CHEBI:15378"/>
        <dbReference type="ChEBI" id="CHEBI:57856"/>
        <dbReference type="ChEBI" id="CHEBI:59789"/>
        <dbReference type="ChEBI" id="CHEBI:85452"/>
        <dbReference type="ChEBI" id="CHEBI:85454"/>
        <dbReference type="EC" id="2.1.1.37"/>
    </reaction>
</comment>
<dbReference type="InterPro" id="IPR001525">
    <property type="entry name" value="C5_MeTfrase"/>
</dbReference>
<dbReference type="EC" id="2.1.1.37" evidence="1"/>
<dbReference type="PROSITE" id="PS51679">
    <property type="entry name" value="SAM_MT_C5"/>
    <property type="match status" value="1"/>
</dbReference>
<dbReference type="PANTHER" id="PTHR10629">
    <property type="entry name" value="CYTOSINE-SPECIFIC METHYLTRANSFERASE"/>
    <property type="match status" value="1"/>
</dbReference>
<proteinExistence type="inferred from homology"/>
<dbReference type="AlphaFoldDB" id="I4AJ28"/>
<dbReference type="GO" id="GO:0032259">
    <property type="term" value="P:methylation"/>
    <property type="evidence" value="ECO:0007669"/>
    <property type="project" value="UniProtKB-KW"/>
</dbReference>
<name>I4AJ28_BERLS</name>
<dbReference type="Gene3D" id="3.40.50.150">
    <property type="entry name" value="Vaccinia Virus protein VP39"/>
    <property type="match status" value="1"/>
</dbReference>
<dbReference type="Proteomes" id="UP000006054">
    <property type="component" value="Chromosome"/>
</dbReference>
<dbReference type="eggNOG" id="COG0270">
    <property type="taxonomic scope" value="Bacteria"/>
</dbReference>
<evidence type="ECO:0000256" key="2">
    <source>
        <dbReference type="ARBA" id="ARBA00022603"/>
    </source>
</evidence>
<evidence type="ECO:0000313" key="9">
    <source>
        <dbReference type="Proteomes" id="UP000006054"/>
    </source>
</evidence>
<dbReference type="PANTHER" id="PTHR10629:SF52">
    <property type="entry name" value="DNA (CYTOSINE-5)-METHYLTRANSFERASE 1"/>
    <property type="match status" value="1"/>
</dbReference>
<feature type="active site" evidence="7">
    <location>
        <position position="88"/>
    </location>
</feature>
<dbReference type="GO" id="GO:0009307">
    <property type="term" value="P:DNA restriction-modification system"/>
    <property type="evidence" value="ECO:0007669"/>
    <property type="project" value="UniProtKB-KW"/>
</dbReference>
<reference evidence="9" key="1">
    <citation type="submission" date="2012-06" db="EMBL/GenBank/DDBJ databases">
        <title>The complete genome of Flexibacter litoralis DSM 6794.</title>
        <authorList>
            <person name="Lucas S."/>
            <person name="Copeland A."/>
            <person name="Lapidus A."/>
            <person name="Glavina del Rio T."/>
            <person name="Dalin E."/>
            <person name="Tice H."/>
            <person name="Bruce D."/>
            <person name="Goodwin L."/>
            <person name="Pitluck S."/>
            <person name="Peters L."/>
            <person name="Ovchinnikova G."/>
            <person name="Lu M."/>
            <person name="Kyrpides N."/>
            <person name="Mavromatis K."/>
            <person name="Ivanova N."/>
            <person name="Brettin T."/>
            <person name="Detter J.C."/>
            <person name="Han C."/>
            <person name="Larimer F."/>
            <person name="Land M."/>
            <person name="Hauser L."/>
            <person name="Markowitz V."/>
            <person name="Cheng J.-F."/>
            <person name="Hugenholtz P."/>
            <person name="Woyke T."/>
            <person name="Wu D."/>
            <person name="Spring S."/>
            <person name="Lang E."/>
            <person name="Kopitz M."/>
            <person name="Brambilla E."/>
            <person name="Klenk H.-P."/>
            <person name="Eisen J.A."/>
        </authorList>
    </citation>
    <scope>NUCLEOTIDE SEQUENCE [LARGE SCALE GENOMIC DNA]</scope>
    <source>
        <strain evidence="9">ATCC 23117 / DSM 6794 / NBRC 15988 / NCIMB 1366 / Sio-4</strain>
    </source>
</reference>
<dbReference type="Pfam" id="PF00145">
    <property type="entry name" value="DNA_methylase"/>
    <property type="match status" value="2"/>
</dbReference>
<dbReference type="GO" id="GO:0003677">
    <property type="term" value="F:DNA binding"/>
    <property type="evidence" value="ECO:0007669"/>
    <property type="project" value="TreeGrafter"/>
</dbReference>
<keyword evidence="5" id="KW-0680">Restriction system</keyword>
<evidence type="ECO:0000313" key="8">
    <source>
        <dbReference type="EMBL" id="AFM03963.1"/>
    </source>
</evidence>
<dbReference type="GO" id="GO:0003886">
    <property type="term" value="F:DNA (cytosine-5-)-methyltransferase activity"/>
    <property type="evidence" value="ECO:0007669"/>
    <property type="project" value="UniProtKB-EC"/>
</dbReference>
<evidence type="ECO:0000256" key="3">
    <source>
        <dbReference type="ARBA" id="ARBA00022679"/>
    </source>
</evidence>
<dbReference type="EMBL" id="CP003345">
    <property type="protein sequence ID" value="AFM03963.1"/>
    <property type="molecule type" value="Genomic_DNA"/>
</dbReference>
<evidence type="ECO:0000256" key="7">
    <source>
        <dbReference type="PROSITE-ProRule" id="PRU01016"/>
    </source>
</evidence>
<evidence type="ECO:0000256" key="6">
    <source>
        <dbReference type="ARBA" id="ARBA00047422"/>
    </source>
</evidence>
<evidence type="ECO:0000256" key="1">
    <source>
        <dbReference type="ARBA" id="ARBA00011975"/>
    </source>
</evidence>
<sequence>MKSNYTIFETFVGAGGSHIGFKAQNFTSVYINDVNTDCMKTLLHNNPEIEKTAHIDTKSILDIDTENLLSNIKLKKNELDVMFGGIVCKGFSLAGERSPNDERNYFYHKQLELVDIVRPKISIIENVKAFLNGKVLSSETPQEIKDKVDDIWQKLENYKGQKAELRKKDKLTKEFEEEGKVLRKEKEQIVKEIKEKKYLIPVVEDIYKIYEQMGYKIKHKVLNTAWYGAATRRERVIIVAIRKDIDIEYDFPTPVYHSKEISTKLDFENIDKTQTFKKPITIGEVFSKIDYSDTEDTDNHSMNHSEKTVRRFKYIPEGGNITDVMEQLPNELKISSFYSRGNTMRLHMEKLAPTLVPGHSNFPVHPKEHRSITVREAAMISGFPIDYKFFGNHSKRCEHVGNAVPPPLSEALAKECSILLDKYYQPKQNKKDVEKLYQKVS</sequence>
<dbReference type="HOGENOM" id="CLU_006958_2_2_10"/>
<dbReference type="PRINTS" id="PR00105">
    <property type="entry name" value="C5METTRFRASE"/>
</dbReference>
<dbReference type="InterPro" id="IPR029063">
    <property type="entry name" value="SAM-dependent_MTases_sf"/>
</dbReference>
<evidence type="ECO:0000256" key="4">
    <source>
        <dbReference type="ARBA" id="ARBA00022691"/>
    </source>
</evidence>
<dbReference type="Gene3D" id="3.90.120.10">
    <property type="entry name" value="DNA Methylase, subunit A, domain 2"/>
    <property type="match status" value="1"/>
</dbReference>
<dbReference type="STRING" id="880071.Fleli_1542"/>
<dbReference type="OrthoDB" id="32195at2"/>
<protein>
    <recommendedName>
        <fullName evidence="1">DNA (cytosine-5-)-methyltransferase</fullName>
        <ecNumber evidence="1">2.1.1.37</ecNumber>
    </recommendedName>
</protein>
<dbReference type="GO" id="GO:0044027">
    <property type="term" value="P:negative regulation of gene expression via chromosomal CpG island methylation"/>
    <property type="evidence" value="ECO:0007669"/>
    <property type="project" value="TreeGrafter"/>
</dbReference>
<dbReference type="InterPro" id="IPR050390">
    <property type="entry name" value="C5-Methyltransferase"/>
</dbReference>
<gene>
    <name evidence="8" type="ordered locus">Fleli_1542</name>
</gene>
<keyword evidence="9" id="KW-1185">Reference proteome</keyword>
<keyword evidence="2 7" id="KW-0489">Methyltransferase</keyword>
<organism evidence="8 9">
    <name type="scientific">Bernardetia litoralis (strain ATCC 23117 / DSM 6794 / NBRC 15988 / NCIMB 1366 / Fx l1 / Sio-4)</name>
    <name type="common">Flexibacter litoralis</name>
    <dbReference type="NCBI Taxonomy" id="880071"/>
    <lineage>
        <taxon>Bacteria</taxon>
        <taxon>Pseudomonadati</taxon>
        <taxon>Bacteroidota</taxon>
        <taxon>Cytophagia</taxon>
        <taxon>Cytophagales</taxon>
        <taxon>Bernardetiaceae</taxon>
        <taxon>Bernardetia</taxon>
    </lineage>
</organism>
<dbReference type="KEGG" id="fli:Fleli_1542"/>
<dbReference type="REBASE" id="49154">
    <property type="entry name" value="M.Fli6794ORF1542P"/>
</dbReference>